<dbReference type="AlphaFoldDB" id="B1F9P8"/>
<feature type="domain" description="FRG" evidence="1">
    <location>
        <begin position="25"/>
        <end position="120"/>
    </location>
</feature>
<dbReference type="InterPro" id="IPR014966">
    <property type="entry name" value="FRG-dom"/>
</dbReference>
<dbReference type="Pfam" id="PF08867">
    <property type="entry name" value="FRG"/>
    <property type="match status" value="1"/>
</dbReference>
<reference evidence="2 3" key="1">
    <citation type="submission" date="2008-03" db="EMBL/GenBank/DDBJ databases">
        <title>Sequencing of the draft genome and assembly of Burkholderia ambifaria IOP40-10.</title>
        <authorList>
            <consortium name="US DOE Joint Genome Institute (JGI-PGF)"/>
            <person name="Copeland A."/>
            <person name="Lucas S."/>
            <person name="Lapidus A."/>
            <person name="Glavina del Rio T."/>
            <person name="Dalin E."/>
            <person name="Tice H."/>
            <person name="Bruce D."/>
            <person name="Goodwin L."/>
            <person name="Pitluck S."/>
            <person name="Larimer F."/>
            <person name="Land M.L."/>
            <person name="Hauser L."/>
            <person name="Tiedje J."/>
            <person name="Richardson P."/>
        </authorList>
    </citation>
    <scope>NUCLEOTIDE SEQUENCE [LARGE SCALE GENOMIC DNA]</scope>
    <source>
        <strain evidence="2 3">IOP40-10</strain>
    </source>
</reference>
<gene>
    <name evidence="2" type="ORF">BamIOP4010DRAFT_0735</name>
</gene>
<dbReference type="EMBL" id="ABLC01000008">
    <property type="protein sequence ID" value="EDT05710.1"/>
    <property type="molecule type" value="Genomic_DNA"/>
</dbReference>
<evidence type="ECO:0000313" key="3">
    <source>
        <dbReference type="Proteomes" id="UP000005463"/>
    </source>
</evidence>
<name>B1F9P8_9BURK</name>
<dbReference type="SMART" id="SM00901">
    <property type="entry name" value="FRG"/>
    <property type="match status" value="1"/>
</dbReference>
<evidence type="ECO:0000259" key="1">
    <source>
        <dbReference type="SMART" id="SM00901"/>
    </source>
</evidence>
<dbReference type="PATRIC" id="fig|396596.7.peg.7208"/>
<proteinExistence type="predicted"/>
<evidence type="ECO:0000313" key="2">
    <source>
        <dbReference type="EMBL" id="EDT05710.1"/>
    </source>
</evidence>
<accession>B1F9P8</accession>
<dbReference type="Proteomes" id="UP000005463">
    <property type="component" value="Unassembled WGS sequence"/>
</dbReference>
<protein>
    <submittedName>
        <fullName evidence="2">FRG domain protein</fullName>
    </submittedName>
</protein>
<organism evidence="2 3">
    <name type="scientific">Burkholderia ambifaria IOP40-10</name>
    <dbReference type="NCBI Taxonomy" id="396596"/>
    <lineage>
        <taxon>Bacteria</taxon>
        <taxon>Pseudomonadati</taxon>
        <taxon>Pseudomonadota</taxon>
        <taxon>Betaproteobacteria</taxon>
        <taxon>Burkholderiales</taxon>
        <taxon>Burkholderiaceae</taxon>
        <taxon>Burkholderia</taxon>
        <taxon>Burkholderia cepacia complex</taxon>
    </lineage>
</organism>
<comment type="caution">
    <text evidence="2">The sequence shown here is derived from an EMBL/GenBank/DDBJ whole genome shotgun (WGS) entry which is preliminary data.</text>
</comment>
<sequence>MEYGILKLTDVDMLHKVFRGFRSDGGVGWLFRGHAQSSWALLPKAGRPEFYLPNNRDLGRFYAWTKSAVAYTSLSSTYLEQLALAQHHGLATRLLDWSRNPLVACYFACSDRADTDGAVWMYEMCDLILTDDNTHDSLKDRKGVFGYLPKATFPRIINQRGVFTVHCDAAHPIEVKQSRVAAAYPNLIRLDIPSALKPEIVAHLEDYGIDRSYLFPDLDGLSAHVNATTVLMPKSGGK</sequence>